<evidence type="ECO:0000256" key="1">
    <source>
        <dbReference type="SAM" id="Phobius"/>
    </source>
</evidence>
<feature type="transmembrane region" description="Helical" evidence="1">
    <location>
        <begin position="140"/>
        <end position="161"/>
    </location>
</feature>
<feature type="transmembrane region" description="Helical" evidence="1">
    <location>
        <begin position="105"/>
        <end position="128"/>
    </location>
</feature>
<feature type="transmembrane region" description="Helical" evidence="1">
    <location>
        <begin position="323"/>
        <end position="344"/>
    </location>
</feature>
<sequence length="454" mass="47934">MSSVDAPTLTPAKMPSIPGVLGQIFALAIPFALGAAITSALNLGKIALLARAPDTGALQVLSLLQPAFILILAMMEALAITNQVFSARSRHAWPRRGVRRATLRLGGTGIVIFLGVAAAGQALALLWPTTDPTLRTMLDHAAPFVLSMIPFVLFDICYGALRGQGKVLAGLLPFAALVAVDLAVTWTLVSRFGWGFEAVLAGNVTGALLMLPVIALLLWRATRHADPVPDQPFRIRLKQLQIGVGLPVFSSLVVGFVSSSVIFPLLSHLGQEGASAFLVVLRYRIAFMIPAIAIGSAIAILVNQQAEAGPQAHPRTATRYLCWGIGAMLILYAGATALLPLWPAPLDLLVPARSQTLHAATEGMFRQLLVTFFLVAASAMFQVILEQLGRGVQVLIIAIVTELGTCAALLWAMTRGADQTAVIAVMIGFAALGFVLLAGQVVVLMRRMGGPDAV</sequence>
<proteinExistence type="predicted"/>
<dbReference type="AlphaFoldDB" id="A0A6L7G9F0"/>
<gene>
    <name evidence="2" type="ORF">GR170_20795</name>
</gene>
<evidence type="ECO:0000313" key="3">
    <source>
        <dbReference type="Proteomes" id="UP000477911"/>
    </source>
</evidence>
<feature type="transmembrane region" description="Helical" evidence="1">
    <location>
        <begin position="283"/>
        <end position="302"/>
    </location>
</feature>
<dbReference type="RefSeq" id="WP_160896408.1">
    <property type="nucleotide sequence ID" value="NZ_WUMU01000026.1"/>
</dbReference>
<keyword evidence="1" id="KW-1133">Transmembrane helix</keyword>
<feature type="transmembrane region" description="Helical" evidence="1">
    <location>
        <begin position="20"/>
        <end position="43"/>
    </location>
</feature>
<comment type="caution">
    <text evidence="2">The sequence shown here is derived from an EMBL/GenBank/DDBJ whole genome shotgun (WGS) entry which is preliminary data.</text>
</comment>
<feature type="transmembrane region" description="Helical" evidence="1">
    <location>
        <begin position="200"/>
        <end position="219"/>
    </location>
</feature>
<feature type="transmembrane region" description="Helical" evidence="1">
    <location>
        <begin position="63"/>
        <end position="85"/>
    </location>
</feature>
<feature type="transmembrane region" description="Helical" evidence="1">
    <location>
        <begin position="168"/>
        <end position="188"/>
    </location>
</feature>
<feature type="transmembrane region" description="Helical" evidence="1">
    <location>
        <begin position="392"/>
        <end position="414"/>
    </location>
</feature>
<feature type="transmembrane region" description="Helical" evidence="1">
    <location>
        <begin position="240"/>
        <end position="263"/>
    </location>
</feature>
<evidence type="ECO:0008006" key="4">
    <source>
        <dbReference type="Google" id="ProtNLM"/>
    </source>
</evidence>
<keyword evidence="1" id="KW-0812">Transmembrane</keyword>
<reference evidence="2 3" key="1">
    <citation type="submission" date="2019-12" db="EMBL/GenBank/DDBJ databases">
        <authorList>
            <person name="Li M."/>
        </authorList>
    </citation>
    <scope>NUCLEOTIDE SEQUENCE [LARGE SCALE GENOMIC DNA]</scope>
    <source>
        <strain evidence="2 3">GBMRC 2024</strain>
    </source>
</reference>
<keyword evidence="3" id="KW-1185">Reference proteome</keyword>
<feature type="transmembrane region" description="Helical" evidence="1">
    <location>
        <begin position="420"/>
        <end position="445"/>
    </location>
</feature>
<name>A0A6L7G9F0_9RHOB</name>
<keyword evidence="1" id="KW-0472">Membrane</keyword>
<dbReference type="EMBL" id="WUMU01000026">
    <property type="protein sequence ID" value="MXN20282.1"/>
    <property type="molecule type" value="Genomic_DNA"/>
</dbReference>
<feature type="transmembrane region" description="Helical" evidence="1">
    <location>
        <begin position="364"/>
        <end position="385"/>
    </location>
</feature>
<evidence type="ECO:0000313" key="2">
    <source>
        <dbReference type="EMBL" id="MXN20282.1"/>
    </source>
</evidence>
<dbReference type="Proteomes" id="UP000477911">
    <property type="component" value="Unassembled WGS sequence"/>
</dbReference>
<organism evidence="2 3">
    <name type="scientific">Pseudooceanicola albus</name>
    <dbReference type="NCBI Taxonomy" id="2692189"/>
    <lineage>
        <taxon>Bacteria</taxon>
        <taxon>Pseudomonadati</taxon>
        <taxon>Pseudomonadota</taxon>
        <taxon>Alphaproteobacteria</taxon>
        <taxon>Rhodobacterales</taxon>
        <taxon>Paracoccaceae</taxon>
        <taxon>Pseudooceanicola</taxon>
    </lineage>
</organism>
<accession>A0A6L7G9F0</accession>
<protein>
    <recommendedName>
        <fullName evidence="4">Multidrug resistance protein NorM</fullName>
    </recommendedName>
</protein>